<proteinExistence type="predicted"/>
<name>A0ABD1ZWQ6_VESSQ</name>
<keyword evidence="2" id="KW-1185">Reference proteome</keyword>
<gene>
    <name evidence="1" type="ORF">V1478_017758</name>
</gene>
<comment type="caution">
    <text evidence="1">The sequence shown here is derived from an EMBL/GenBank/DDBJ whole genome shotgun (WGS) entry which is preliminary data.</text>
</comment>
<evidence type="ECO:0000313" key="1">
    <source>
        <dbReference type="EMBL" id="KAL2712803.1"/>
    </source>
</evidence>
<sequence>MSDVSVSRNFVKARCFLWPRFDIDGTLFTPDRKNDTTVLRSIFVSEEVDLPRDETKERAA</sequence>
<dbReference type="AlphaFoldDB" id="A0ABD1ZWQ6"/>
<accession>A0ABD1ZWQ6</accession>
<protein>
    <submittedName>
        <fullName evidence="1">Uncharacterized protein</fullName>
    </submittedName>
</protein>
<dbReference type="EMBL" id="JAUDFV010000165">
    <property type="protein sequence ID" value="KAL2712803.1"/>
    <property type="molecule type" value="Genomic_DNA"/>
</dbReference>
<dbReference type="Proteomes" id="UP001607302">
    <property type="component" value="Unassembled WGS sequence"/>
</dbReference>
<reference evidence="1 2" key="1">
    <citation type="journal article" date="2024" name="Ann. Entomol. Soc. Am.">
        <title>Genomic analyses of the southern and eastern yellowjacket wasps (Hymenoptera: Vespidae) reveal evolutionary signatures of social life.</title>
        <authorList>
            <person name="Catto M.A."/>
            <person name="Caine P.B."/>
            <person name="Orr S.E."/>
            <person name="Hunt B.G."/>
            <person name="Goodisman M.A.D."/>
        </authorList>
    </citation>
    <scope>NUCLEOTIDE SEQUENCE [LARGE SCALE GENOMIC DNA]</scope>
    <source>
        <strain evidence="1">233</strain>
        <tissue evidence="1">Head and thorax</tissue>
    </source>
</reference>
<evidence type="ECO:0000313" key="2">
    <source>
        <dbReference type="Proteomes" id="UP001607302"/>
    </source>
</evidence>
<organism evidence="1 2">
    <name type="scientific">Vespula squamosa</name>
    <name type="common">Southern yellow jacket</name>
    <name type="synonym">Wasp</name>
    <dbReference type="NCBI Taxonomy" id="30214"/>
    <lineage>
        <taxon>Eukaryota</taxon>
        <taxon>Metazoa</taxon>
        <taxon>Ecdysozoa</taxon>
        <taxon>Arthropoda</taxon>
        <taxon>Hexapoda</taxon>
        <taxon>Insecta</taxon>
        <taxon>Pterygota</taxon>
        <taxon>Neoptera</taxon>
        <taxon>Endopterygota</taxon>
        <taxon>Hymenoptera</taxon>
        <taxon>Apocrita</taxon>
        <taxon>Aculeata</taxon>
        <taxon>Vespoidea</taxon>
        <taxon>Vespidae</taxon>
        <taxon>Vespinae</taxon>
        <taxon>Vespula</taxon>
    </lineage>
</organism>